<protein>
    <submittedName>
        <fullName evidence="3">Uncharacterized protein</fullName>
    </submittedName>
</protein>
<proteinExistence type="predicted"/>
<dbReference type="EMBL" id="HBHK01012089">
    <property type="protein sequence ID" value="CAD9682250.1"/>
    <property type="molecule type" value="Transcribed_RNA"/>
</dbReference>
<feature type="region of interest" description="Disordered" evidence="1">
    <location>
        <begin position="154"/>
        <end position="177"/>
    </location>
</feature>
<sequence>MISVQVRQVRWCIVVLIGRVVFVGCLCLKGVVDMCDRSIHVDFFKETKRPSVCESCKTCPLCPAPRSCPNTRAHRTKEWMSVLEADALNTAHAKRMQTIASMSGKGHRKRKRVSLENHHDLNMIEPHLEEGKMENEFMAIEAQAGQLEQLNELEQSGQTEPHDAQSGESSHGMPQVRRVSGLVEEQAGQHPVEAQEGMQQAQNQVPVGGRKMSRVERNIKEKQLVKFWREGKPFNILLLILGLDGKREERRNQGLVDIPRGSVKDGKDKLSAGAETNWKRFWEEAIKGVAHLGCPHNPDLIGRLLPKINSSTKSIGDGDIHKLQFGHSDKLEKSIVDVVKYGSLADKRTALSILCQGLRFNHAKEVMAHHDCVLRRAPEGQEQHYLNQNTFANHRARYNEYLMKGMPIPPKKDKLHVRNIHKEDELLQ</sequence>
<keyword evidence="2" id="KW-1133">Transmembrane helix</keyword>
<keyword evidence="2" id="KW-0812">Transmembrane</keyword>
<feature type="transmembrane region" description="Helical" evidence="2">
    <location>
        <begin position="12"/>
        <end position="32"/>
    </location>
</feature>
<keyword evidence="2" id="KW-0472">Membrane</keyword>
<accession>A0A7S2WDX2</accession>
<reference evidence="3" key="1">
    <citation type="submission" date="2021-01" db="EMBL/GenBank/DDBJ databases">
        <authorList>
            <person name="Corre E."/>
            <person name="Pelletier E."/>
            <person name="Niang G."/>
            <person name="Scheremetjew M."/>
            <person name="Finn R."/>
            <person name="Kale V."/>
            <person name="Holt S."/>
            <person name="Cochrane G."/>
            <person name="Meng A."/>
            <person name="Brown T."/>
            <person name="Cohen L."/>
        </authorList>
    </citation>
    <scope>NUCLEOTIDE SEQUENCE</scope>
    <source>
        <strain evidence="3">NY070348D</strain>
    </source>
</reference>
<evidence type="ECO:0000313" key="3">
    <source>
        <dbReference type="EMBL" id="CAD9682250.1"/>
    </source>
</evidence>
<gene>
    <name evidence="3" type="ORF">QSP1433_LOCUS7623</name>
</gene>
<dbReference type="AlphaFoldDB" id="A0A7S2WDX2"/>
<name>A0A7S2WDX2_9STRA</name>
<evidence type="ECO:0000256" key="2">
    <source>
        <dbReference type="SAM" id="Phobius"/>
    </source>
</evidence>
<evidence type="ECO:0000256" key="1">
    <source>
        <dbReference type="SAM" id="MobiDB-lite"/>
    </source>
</evidence>
<organism evidence="3">
    <name type="scientific">Mucochytrium quahogii</name>
    <dbReference type="NCBI Taxonomy" id="96639"/>
    <lineage>
        <taxon>Eukaryota</taxon>
        <taxon>Sar</taxon>
        <taxon>Stramenopiles</taxon>
        <taxon>Bigyra</taxon>
        <taxon>Labyrinthulomycetes</taxon>
        <taxon>Thraustochytrida</taxon>
        <taxon>Thraustochytriidae</taxon>
        <taxon>Mucochytrium</taxon>
    </lineage>
</organism>